<evidence type="ECO:0000256" key="2">
    <source>
        <dbReference type="ARBA" id="ARBA00022801"/>
    </source>
</evidence>
<keyword evidence="5" id="KW-1185">Reference proteome</keyword>
<comment type="caution">
    <text evidence="4">The sequence shown here is derived from an EMBL/GenBank/DDBJ whole genome shotgun (WGS) entry which is preliminary data.</text>
</comment>
<dbReference type="Proteomes" id="UP000247792">
    <property type="component" value="Unassembled WGS sequence"/>
</dbReference>
<evidence type="ECO:0000259" key="3">
    <source>
        <dbReference type="Pfam" id="PF03061"/>
    </source>
</evidence>
<proteinExistence type="inferred from homology"/>
<dbReference type="AlphaFoldDB" id="A0A318JHK4"/>
<dbReference type="EMBL" id="QJKB01000001">
    <property type="protein sequence ID" value="PXX47265.1"/>
    <property type="molecule type" value="Genomic_DNA"/>
</dbReference>
<dbReference type="PANTHER" id="PTHR31793">
    <property type="entry name" value="4-HYDROXYBENZOYL-COA THIOESTERASE FAMILY MEMBER"/>
    <property type="match status" value="1"/>
</dbReference>
<evidence type="ECO:0000313" key="5">
    <source>
        <dbReference type="Proteomes" id="UP000247792"/>
    </source>
</evidence>
<reference evidence="4 5" key="1">
    <citation type="submission" date="2018-05" db="EMBL/GenBank/DDBJ databases">
        <title>Genomic Encyclopedia of Type Strains, Phase IV (KMG-IV): sequencing the most valuable type-strain genomes for metagenomic binning, comparative biology and taxonomic classification.</title>
        <authorList>
            <person name="Goeker M."/>
        </authorList>
    </citation>
    <scope>NUCLEOTIDE SEQUENCE [LARGE SCALE GENOMIC DNA]</scope>
    <source>
        <strain evidence="4 5">DSM 19792</strain>
    </source>
</reference>
<dbReference type="OrthoDB" id="9796171at2"/>
<accession>A0A318JHK4</accession>
<organism evidence="4 5">
    <name type="scientific">Undibacterium pigrum</name>
    <dbReference type="NCBI Taxonomy" id="401470"/>
    <lineage>
        <taxon>Bacteria</taxon>
        <taxon>Pseudomonadati</taxon>
        <taxon>Pseudomonadota</taxon>
        <taxon>Betaproteobacteria</taxon>
        <taxon>Burkholderiales</taxon>
        <taxon>Oxalobacteraceae</taxon>
        <taxon>Undibacterium</taxon>
    </lineage>
</organism>
<dbReference type="NCBIfam" id="TIGR00051">
    <property type="entry name" value="YbgC/FadM family acyl-CoA thioesterase"/>
    <property type="match status" value="1"/>
</dbReference>
<dbReference type="InterPro" id="IPR029069">
    <property type="entry name" value="HotDog_dom_sf"/>
</dbReference>
<keyword evidence="2 4" id="KW-0378">Hydrolase</keyword>
<dbReference type="InterPro" id="IPR050563">
    <property type="entry name" value="4-hydroxybenzoyl-CoA_TE"/>
</dbReference>
<gene>
    <name evidence="4" type="ORF">DFR42_101842</name>
</gene>
<sequence length="147" mass="16815">MAKADFAFFHRLRVRWSEVDMQAIVFNGNYLNYFDVAFTEYWRATGLPNVITQAGEGKELFARKSTIEYMAPARFDDELDIGVRCASIGRSSLQFILEIYLGENHLISGELVYVYADTEKRKAVAVSEEWRAIISSFETHAPADTRT</sequence>
<dbReference type="InterPro" id="IPR006683">
    <property type="entry name" value="Thioestr_dom"/>
</dbReference>
<evidence type="ECO:0000256" key="1">
    <source>
        <dbReference type="ARBA" id="ARBA00005953"/>
    </source>
</evidence>
<dbReference type="PIRSF" id="PIRSF003230">
    <property type="entry name" value="YbgC"/>
    <property type="match status" value="1"/>
</dbReference>
<dbReference type="Gene3D" id="3.10.129.10">
    <property type="entry name" value="Hotdog Thioesterase"/>
    <property type="match status" value="1"/>
</dbReference>
<dbReference type="PANTHER" id="PTHR31793:SF27">
    <property type="entry name" value="NOVEL THIOESTERASE SUPERFAMILY DOMAIN AND SAPOSIN A-TYPE DOMAIN CONTAINING PROTEIN (0610012H03RIK)"/>
    <property type="match status" value="1"/>
</dbReference>
<comment type="similarity">
    <text evidence="1">Belongs to the 4-hydroxybenzoyl-CoA thioesterase family.</text>
</comment>
<dbReference type="SUPFAM" id="SSF54637">
    <property type="entry name" value="Thioesterase/thiol ester dehydrase-isomerase"/>
    <property type="match status" value="1"/>
</dbReference>
<name>A0A318JHK4_9BURK</name>
<dbReference type="Pfam" id="PF03061">
    <property type="entry name" value="4HBT"/>
    <property type="match status" value="1"/>
</dbReference>
<dbReference type="InterPro" id="IPR006684">
    <property type="entry name" value="YbgC/YbaW"/>
</dbReference>
<protein>
    <submittedName>
        <fullName evidence="4">Acyl-CoA thioester hydrolase</fullName>
    </submittedName>
</protein>
<dbReference type="GO" id="GO:0047617">
    <property type="term" value="F:fatty acyl-CoA hydrolase activity"/>
    <property type="evidence" value="ECO:0007669"/>
    <property type="project" value="TreeGrafter"/>
</dbReference>
<dbReference type="CDD" id="cd00586">
    <property type="entry name" value="4HBT"/>
    <property type="match status" value="1"/>
</dbReference>
<dbReference type="RefSeq" id="WP_110253659.1">
    <property type="nucleotide sequence ID" value="NZ_QJKB01000001.1"/>
</dbReference>
<evidence type="ECO:0000313" key="4">
    <source>
        <dbReference type="EMBL" id="PXX47265.1"/>
    </source>
</evidence>
<feature type="domain" description="Thioesterase" evidence="3">
    <location>
        <begin position="24"/>
        <end position="106"/>
    </location>
</feature>